<comment type="caution">
    <text evidence="1">The sequence shown here is derived from an EMBL/GenBank/DDBJ whole genome shotgun (WGS) entry which is preliminary data.</text>
</comment>
<name>A0A9N9GTJ5_9GLOM</name>
<proteinExistence type="predicted"/>
<sequence length="121" mass="13612">MTFFLPKNQPVLIIDVFADWTTNEKAKHKAAKPESLTKPQIGVPTAKRSLSAIQKCHAILVVCDGKHREFTLQCGSGTQVVETWKRAQLEPNTPIEAEGLSANTKARAERYDLQRLNRKKK</sequence>
<organism evidence="1 2">
    <name type="scientific">Paraglomus occultum</name>
    <dbReference type="NCBI Taxonomy" id="144539"/>
    <lineage>
        <taxon>Eukaryota</taxon>
        <taxon>Fungi</taxon>
        <taxon>Fungi incertae sedis</taxon>
        <taxon>Mucoromycota</taxon>
        <taxon>Glomeromycotina</taxon>
        <taxon>Glomeromycetes</taxon>
        <taxon>Paraglomerales</taxon>
        <taxon>Paraglomeraceae</taxon>
        <taxon>Paraglomus</taxon>
    </lineage>
</organism>
<evidence type="ECO:0000313" key="1">
    <source>
        <dbReference type="EMBL" id="CAG8625239.1"/>
    </source>
</evidence>
<gene>
    <name evidence="1" type="ORF">POCULU_LOCUS8616</name>
</gene>
<dbReference type="AlphaFoldDB" id="A0A9N9GTJ5"/>
<feature type="non-terminal residue" evidence="1">
    <location>
        <position position="121"/>
    </location>
</feature>
<evidence type="ECO:0000313" key="2">
    <source>
        <dbReference type="Proteomes" id="UP000789572"/>
    </source>
</evidence>
<accession>A0A9N9GTJ5</accession>
<keyword evidence="2" id="KW-1185">Reference proteome</keyword>
<dbReference type="EMBL" id="CAJVPJ010002598">
    <property type="protein sequence ID" value="CAG8625239.1"/>
    <property type="molecule type" value="Genomic_DNA"/>
</dbReference>
<protein>
    <submittedName>
        <fullName evidence="1">7217_t:CDS:1</fullName>
    </submittedName>
</protein>
<dbReference type="Proteomes" id="UP000789572">
    <property type="component" value="Unassembled WGS sequence"/>
</dbReference>
<reference evidence="1" key="1">
    <citation type="submission" date="2021-06" db="EMBL/GenBank/DDBJ databases">
        <authorList>
            <person name="Kallberg Y."/>
            <person name="Tangrot J."/>
            <person name="Rosling A."/>
        </authorList>
    </citation>
    <scope>NUCLEOTIDE SEQUENCE</scope>
    <source>
        <strain evidence="1">IA702</strain>
    </source>
</reference>